<dbReference type="InterPro" id="IPR036866">
    <property type="entry name" value="RibonucZ/Hydroxyglut_hydro"/>
</dbReference>
<dbReference type="EMBL" id="CP002529">
    <property type="protein sequence ID" value="ADY01585.1"/>
    <property type="molecule type" value="Genomic_DNA"/>
</dbReference>
<dbReference type="PANTHER" id="PTHR23131:SF0">
    <property type="entry name" value="ENDORIBONUCLEASE LACTB2"/>
    <property type="match status" value="1"/>
</dbReference>
<dbReference type="Gene3D" id="3.60.15.10">
    <property type="entry name" value="Ribonuclease Z/Hydroxyacylglutathione hydrolase-like"/>
    <property type="match status" value="1"/>
</dbReference>
<accession>F0QSR8</accession>
<dbReference type="InterPro" id="IPR050662">
    <property type="entry name" value="Sec-metab_biosynth-thioest"/>
</dbReference>
<evidence type="ECO:0000259" key="1">
    <source>
        <dbReference type="Pfam" id="PF00753"/>
    </source>
</evidence>
<dbReference type="GeneID" id="10289032"/>
<name>F0QSR8_VULM7</name>
<gene>
    <name evidence="2" type="ordered locus">VMUT_1380</name>
</gene>
<dbReference type="PANTHER" id="PTHR23131">
    <property type="entry name" value="ENDORIBONUCLEASE LACTB2"/>
    <property type="match status" value="1"/>
</dbReference>
<keyword evidence="3" id="KW-1185">Reference proteome</keyword>
<reference evidence="2 3" key="1">
    <citation type="journal article" date="2011" name="J. Bacteriol.">
        <title>Complete genome sequence of 'Vulcanisaeta moutnovskia' strain 768-28, a novel member of the hyperthermophilic crenarchaeal genus vulcanisaeta.</title>
        <authorList>
            <person name="Gumerov V.M."/>
            <person name="Mardanov A.V."/>
            <person name="Beletsky A.V."/>
            <person name="Prokofeva M.I."/>
            <person name="Bonch-Osmolovskaya E.A."/>
            <person name="Ravin N.V."/>
            <person name="Skryabin K.G."/>
        </authorList>
    </citation>
    <scope>NUCLEOTIDE SEQUENCE [LARGE SCALE GENOMIC DNA]</scope>
    <source>
        <strain evidence="2 3">768-28</strain>
    </source>
</reference>
<organism evidence="2 3">
    <name type="scientific">Vulcanisaeta moutnovskia (strain 768-28)</name>
    <dbReference type="NCBI Taxonomy" id="985053"/>
    <lineage>
        <taxon>Archaea</taxon>
        <taxon>Thermoproteota</taxon>
        <taxon>Thermoprotei</taxon>
        <taxon>Thermoproteales</taxon>
        <taxon>Thermoproteaceae</taxon>
        <taxon>Vulcanisaeta</taxon>
    </lineage>
</organism>
<dbReference type="Proteomes" id="UP000007485">
    <property type="component" value="Chromosome"/>
</dbReference>
<dbReference type="HOGENOM" id="CLU_1976658_0_0_2"/>
<dbReference type="eggNOG" id="arCOG00504">
    <property type="taxonomic scope" value="Archaea"/>
</dbReference>
<feature type="domain" description="Metallo-beta-lactamase" evidence="1">
    <location>
        <begin position="40"/>
        <end position="118"/>
    </location>
</feature>
<evidence type="ECO:0000313" key="2">
    <source>
        <dbReference type="EMBL" id="ADY01585.1"/>
    </source>
</evidence>
<dbReference type="AlphaFoldDB" id="F0QSR8"/>
<dbReference type="SUPFAM" id="SSF56281">
    <property type="entry name" value="Metallo-hydrolase/oxidoreductase"/>
    <property type="match status" value="1"/>
</dbReference>
<dbReference type="KEGG" id="vmo:VMUT_1380"/>
<proteinExistence type="predicted"/>
<sequence>MVASLLESGIIEGRERPRTASFLQSIVSSLMRTRPVNVDVKVNDGDVVEGYRAIYAPGHTPGSTAYFKDGLLFTGDTITEHGGKPALPPRGFTLNMDKAMRSFNKLLSLRPRVIYPGHGSPISLGT</sequence>
<evidence type="ECO:0000313" key="3">
    <source>
        <dbReference type="Proteomes" id="UP000007485"/>
    </source>
</evidence>
<protein>
    <submittedName>
        <fullName evidence="2">Beta-lactamase domain protein</fullName>
    </submittedName>
</protein>
<dbReference type="RefSeq" id="WP_013604747.1">
    <property type="nucleotide sequence ID" value="NC_015151.1"/>
</dbReference>
<dbReference type="STRING" id="985053.VMUT_1380"/>
<dbReference type="Pfam" id="PF00753">
    <property type="entry name" value="Lactamase_B"/>
    <property type="match status" value="1"/>
</dbReference>
<dbReference type="InterPro" id="IPR001279">
    <property type="entry name" value="Metallo-B-lactamas"/>
</dbReference>